<dbReference type="EMBL" id="JAFEKC020000011">
    <property type="protein sequence ID" value="KAK0512307.1"/>
    <property type="molecule type" value="Genomic_DNA"/>
</dbReference>
<evidence type="ECO:0000256" key="1">
    <source>
        <dbReference type="SAM" id="MobiDB-lite"/>
    </source>
</evidence>
<dbReference type="AlphaFoldDB" id="A0AA39V1N6"/>
<feature type="compositionally biased region" description="Low complexity" evidence="1">
    <location>
        <begin position="310"/>
        <end position="327"/>
    </location>
</feature>
<proteinExistence type="predicted"/>
<reference evidence="3" key="1">
    <citation type="submission" date="2023-03" db="EMBL/GenBank/DDBJ databases">
        <title>Complete genome of Cladonia borealis.</title>
        <authorList>
            <person name="Park H."/>
        </authorList>
    </citation>
    <scope>NUCLEOTIDE SEQUENCE</scope>
    <source>
        <strain evidence="3">ANT050790</strain>
    </source>
</reference>
<sequence>MQILSPALPPFLLVFLHLSPAFAQSNVIIIPSKALQLGNLSFVNSSKVGLAEVSESYLEPPITEVSSETAWETGGEVTLGPEASDGYTEQYMEPSPWTTLTPGEVSSGPSDTIAQITVSNQDQNSVTSNAVVTIPQHAFKTVPHPTTSMEYQTSSSSHSTRNPFQTIYSNSTLTNHSPAHNPPTTTLAGVPVPTAVQTVLLEVIISSGAGLGDAILAGLGIVPPGASATPGETANSAIDIGVEVVQILPTTTLIVSAISSIPTAATSAVPPIVSISASLGVVSLGTSAILSGGNESSAVTANASAMGSGSTTGTGSAIVSITTTGSGNPTESASGHTSVPVVPTGGAEGANVCENWWLEFGLLVWGVGMVFWM</sequence>
<feature type="signal peptide" evidence="2">
    <location>
        <begin position="1"/>
        <end position="23"/>
    </location>
</feature>
<accession>A0AA39V1N6</accession>
<feature type="region of interest" description="Disordered" evidence="1">
    <location>
        <begin position="310"/>
        <end position="339"/>
    </location>
</feature>
<evidence type="ECO:0000313" key="3">
    <source>
        <dbReference type="EMBL" id="KAK0512307.1"/>
    </source>
</evidence>
<keyword evidence="4" id="KW-1185">Reference proteome</keyword>
<organism evidence="3 4">
    <name type="scientific">Cladonia borealis</name>
    <dbReference type="NCBI Taxonomy" id="184061"/>
    <lineage>
        <taxon>Eukaryota</taxon>
        <taxon>Fungi</taxon>
        <taxon>Dikarya</taxon>
        <taxon>Ascomycota</taxon>
        <taxon>Pezizomycotina</taxon>
        <taxon>Lecanoromycetes</taxon>
        <taxon>OSLEUM clade</taxon>
        <taxon>Lecanoromycetidae</taxon>
        <taxon>Lecanorales</taxon>
        <taxon>Lecanorineae</taxon>
        <taxon>Cladoniaceae</taxon>
        <taxon>Cladonia</taxon>
    </lineage>
</organism>
<gene>
    <name evidence="3" type="ORF">JMJ35_005435</name>
</gene>
<protein>
    <submittedName>
        <fullName evidence="3">Uncharacterized protein</fullName>
    </submittedName>
</protein>
<name>A0AA39V1N6_9LECA</name>
<dbReference type="Proteomes" id="UP001166286">
    <property type="component" value="Unassembled WGS sequence"/>
</dbReference>
<feature type="chain" id="PRO_5041306323" evidence="2">
    <location>
        <begin position="24"/>
        <end position="373"/>
    </location>
</feature>
<comment type="caution">
    <text evidence="3">The sequence shown here is derived from an EMBL/GenBank/DDBJ whole genome shotgun (WGS) entry which is preliminary data.</text>
</comment>
<evidence type="ECO:0000256" key="2">
    <source>
        <dbReference type="SAM" id="SignalP"/>
    </source>
</evidence>
<keyword evidence="2" id="KW-0732">Signal</keyword>
<evidence type="ECO:0000313" key="4">
    <source>
        <dbReference type="Proteomes" id="UP001166286"/>
    </source>
</evidence>
<feature type="compositionally biased region" description="Polar residues" evidence="1">
    <location>
        <begin position="328"/>
        <end position="337"/>
    </location>
</feature>